<organism evidence="2 3">
    <name type="scientific">Pelistega ratti</name>
    <dbReference type="NCBI Taxonomy" id="2652177"/>
    <lineage>
        <taxon>Bacteria</taxon>
        <taxon>Pseudomonadati</taxon>
        <taxon>Pseudomonadota</taxon>
        <taxon>Betaproteobacteria</taxon>
        <taxon>Burkholderiales</taxon>
        <taxon>Alcaligenaceae</taxon>
        <taxon>Pelistega</taxon>
    </lineage>
</organism>
<protein>
    <submittedName>
        <fullName evidence="2">Alpha/beta hydrolase</fullName>
    </submittedName>
</protein>
<gene>
    <name evidence="2" type="ORF">F9B74_02640</name>
</gene>
<feature type="domain" description="AB hydrolase-1" evidence="1">
    <location>
        <begin position="6"/>
        <end position="212"/>
    </location>
</feature>
<keyword evidence="3" id="KW-1185">Reference proteome</keyword>
<dbReference type="AlphaFoldDB" id="A0A6L9Y4R0"/>
<keyword evidence="2" id="KW-0378">Hydrolase</keyword>
<comment type="caution">
    <text evidence="2">The sequence shown here is derived from an EMBL/GenBank/DDBJ whole genome shotgun (WGS) entry which is preliminary data.</text>
</comment>
<evidence type="ECO:0000313" key="2">
    <source>
        <dbReference type="EMBL" id="NEN75226.1"/>
    </source>
</evidence>
<dbReference type="Proteomes" id="UP000477651">
    <property type="component" value="Unassembled WGS sequence"/>
</dbReference>
<dbReference type="PANTHER" id="PTHR37017:SF11">
    <property type="entry name" value="ESTERASE_LIPASE_THIOESTERASE DOMAIN-CONTAINING PROTEIN"/>
    <property type="match status" value="1"/>
</dbReference>
<dbReference type="PANTHER" id="PTHR37017">
    <property type="entry name" value="AB HYDROLASE-1 DOMAIN-CONTAINING PROTEIN-RELATED"/>
    <property type="match status" value="1"/>
</dbReference>
<dbReference type="InterPro" id="IPR052897">
    <property type="entry name" value="Sec-Metab_Biosynth_Hydrolase"/>
</dbReference>
<dbReference type="Gene3D" id="3.40.50.1820">
    <property type="entry name" value="alpha/beta hydrolase"/>
    <property type="match status" value="1"/>
</dbReference>
<proteinExistence type="predicted"/>
<dbReference type="Pfam" id="PF12697">
    <property type="entry name" value="Abhydrolase_6"/>
    <property type="match status" value="1"/>
</dbReference>
<dbReference type="SUPFAM" id="SSF53474">
    <property type="entry name" value="alpha/beta-Hydrolases"/>
    <property type="match status" value="1"/>
</dbReference>
<evidence type="ECO:0000259" key="1">
    <source>
        <dbReference type="Pfam" id="PF12697"/>
    </source>
</evidence>
<dbReference type="RefSeq" id="WP_163763935.1">
    <property type="nucleotide sequence ID" value="NZ_JAAGYR010000003.1"/>
</dbReference>
<accession>A0A6L9Y4R0</accession>
<sequence>MKNPSIVLVHGFWGGAAHWSKVIHQLHQQGFKKIYAVENSLMSLKEDADTTRRMVQSIQDDVVLVGHSYGGKVITEMGNLPNVKALVYIAAFAPDAHESAEAISIANPPAALASIEADSDGFLWINREKYHESFCQDLPADEAFILAVTQKPAKTATFSDKVTDPAWKYKPSFYQISTADKMINTINQEKMSERLNAQKVIRLDASHVSLVSKFKEVTDLIVEATQL</sequence>
<dbReference type="EMBL" id="JAAGYR010000003">
    <property type="protein sequence ID" value="NEN75226.1"/>
    <property type="molecule type" value="Genomic_DNA"/>
</dbReference>
<name>A0A6L9Y4R0_9BURK</name>
<dbReference type="GO" id="GO:0016787">
    <property type="term" value="F:hydrolase activity"/>
    <property type="evidence" value="ECO:0007669"/>
    <property type="project" value="UniProtKB-KW"/>
</dbReference>
<dbReference type="InterPro" id="IPR000073">
    <property type="entry name" value="AB_hydrolase_1"/>
</dbReference>
<evidence type="ECO:0000313" key="3">
    <source>
        <dbReference type="Proteomes" id="UP000477651"/>
    </source>
</evidence>
<reference evidence="2 3" key="1">
    <citation type="submission" date="2020-02" db="EMBL/GenBank/DDBJ databases">
        <title>Pelistega sp. NLN82 were isolated from wild rodents of the Hainan Island.</title>
        <authorList>
            <person name="Niu N."/>
            <person name="Zhou J."/>
        </authorList>
    </citation>
    <scope>NUCLEOTIDE SEQUENCE [LARGE SCALE GENOMIC DNA]</scope>
    <source>
        <strain evidence="2 3">NLN82</strain>
    </source>
</reference>
<dbReference type="InterPro" id="IPR029058">
    <property type="entry name" value="AB_hydrolase_fold"/>
</dbReference>